<keyword evidence="1" id="KW-0812">Transmembrane</keyword>
<keyword evidence="1" id="KW-0472">Membrane</keyword>
<dbReference type="EMBL" id="JAEPRB010000155">
    <property type="protein sequence ID" value="KAG2220018.1"/>
    <property type="molecule type" value="Genomic_DNA"/>
</dbReference>
<accession>A0A8H7S250</accession>
<reference evidence="3 4" key="1">
    <citation type="submission" date="2020-12" db="EMBL/GenBank/DDBJ databases">
        <title>Metabolic potential, ecology and presence of endohyphal bacteria is reflected in genomic diversity of Mucoromycotina.</title>
        <authorList>
            <person name="Muszewska A."/>
            <person name="Okrasinska A."/>
            <person name="Steczkiewicz K."/>
            <person name="Drgas O."/>
            <person name="Orlowska M."/>
            <person name="Perlinska-Lenart U."/>
            <person name="Aleksandrzak-Piekarczyk T."/>
            <person name="Szatraj K."/>
            <person name="Zielenkiewicz U."/>
            <person name="Pilsyk S."/>
            <person name="Malc E."/>
            <person name="Mieczkowski P."/>
            <person name="Kruszewska J.S."/>
            <person name="Biernat P."/>
            <person name="Pawlowska J."/>
        </authorList>
    </citation>
    <scope>NUCLEOTIDE SEQUENCE [LARGE SCALE GENOMIC DNA]</scope>
    <source>
        <strain evidence="3 4">CBS 142.35</strain>
    </source>
</reference>
<name>A0A8H7S250_9FUNG</name>
<dbReference type="OrthoDB" id="405996at2759"/>
<evidence type="ECO:0000259" key="2">
    <source>
        <dbReference type="PROSITE" id="PS50275"/>
    </source>
</evidence>
<dbReference type="AlphaFoldDB" id="A0A8H7S250"/>
<sequence>MILDQLRLNVTREAYIFTPLYEPAKGNGTATGNTLVESLTIHRDTGRLELNAPLTPNVQVLQEVVVYGIVGFIQLHAGEYMIVITGYERVGSLNGKDNILRATTFQILPLPHNLSRLSEQQIDEEQTYVHLLQDHLRQNTFYYSYTYDLTRSIQRQHQSNNNSITDDSNFIKKEEPMWKMADSRFFWNRYLADKMIMITESGEQDLSPFILPVIQGFVNITPAVINNHSVVFGLISRRSRERAGTRYFSRGLDDNGHASNFVETEQLIFYERDSTIETGETKKPIQLSFVQTRGSVPGIWGQITNTRYTPQLWIEGDLSDHHVLDTSRTHFNEQTRIYGSQILVNLVNKKGYEYPVGQLYARIVDALANPQLTYVHFDFHHECRKMRWDRVQLLIDELEPVLTKQGYCCIDPNATINKKRSIQTSVVRTNCMDCLDRTNVVQSSLGRWILNRQLHDMGILQSTQMIENDTQFMTIFNNTWADNADVLSLAYSGTGALKTDYTRTGKRTYIGALNDLSNSLIRYVKNNYMDGSRQDGIDLFLGMYTVESSSLYNSPFLKKKPWTTYAIPIGFFSSLGLFIMVLFSPERFGVESSTVYVLLLSFCFALSVTCWRYIQQHGTEFVDWPKLRPILFPNERVRSTATTGPVVPVGGSVMTTTTTTHVDNAAIPTTSKENGMPWLMNGPPQRSNTAILDEVEQGYELPTLKKTT</sequence>
<dbReference type="PANTHER" id="PTHR45662:SF2">
    <property type="entry name" value="PHOSPHATIDYLINOSITOL-3-PHOSPHATASE SAC1"/>
    <property type="match status" value="1"/>
</dbReference>
<keyword evidence="1" id="KW-1133">Transmembrane helix</keyword>
<dbReference type="GO" id="GO:0043812">
    <property type="term" value="F:phosphatidylinositol-4-phosphate phosphatase activity"/>
    <property type="evidence" value="ECO:0007669"/>
    <property type="project" value="TreeGrafter"/>
</dbReference>
<dbReference type="PROSITE" id="PS50275">
    <property type="entry name" value="SAC"/>
    <property type="match status" value="1"/>
</dbReference>
<dbReference type="GO" id="GO:0046856">
    <property type="term" value="P:phosphatidylinositol dephosphorylation"/>
    <property type="evidence" value="ECO:0007669"/>
    <property type="project" value="TreeGrafter"/>
</dbReference>
<feature type="domain" description="SAC" evidence="2">
    <location>
        <begin position="132"/>
        <end position="493"/>
    </location>
</feature>
<dbReference type="PANTHER" id="PTHR45662">
    <property type="entry name" value="PHOSPHATIDYLINOSITIDE PHOSPHATASE SAC1"/>
    <property type="match status" value="1"/>
</dbReference>
<evidence type="ECO:0000256" key="1">
    <source>
        <dbReference type="SAM" id="Phobius"/>
    </source>
</evidence>
<dbReference type="Pfam" id="PF02383">
    <property type="entry name" value="Syja_N"/>
    <property type="match status" value="1"/>
</dbReference>
<gene>
    <name evidence="3" type="ORF">INT45_010386</name>
</gene>
<keyword evidence="4" id="KW-1185">Reference proteome</keyword>
<dbReference type="InterPro" id="IPR002013">
    <property type="entry name" value="SAC_dom"/>
</dbReference>
<protein>
    <recommendedName>
        <fullName evidence="2">SAC domain-containing protein</fullName>
    </recommendedName>
</protein>
<evidence type="ECO:0000313" key="4">
    <source>
        <dbReference type="Proteomes" id="UP000646827"/>
    </source>
</evidence>
<feature type="transmembrane region" description="Helical" evidence="1">
    <location>
        <begin position="562"/>
        <end position="583"/>
    </location>
</feature>
<dbReference type="Proteomes" id="UP000646827">
    <property type="component" value="Unassembled WGS sequence"/>
</dbReference>
<comment type="caution">
    <text evidence="3">The sequence shown here is derived from an EMBL/GenBank/DDBJ whole genome shotgun (WGS) entry which is preliminary data.</text>
</comment>
<feature type="transmembrane region" description="Helical" evidence="1">
    <location>
        <begin position="595"/>
        <end position="614"/>
    </location>
</feature>
<evidence type="ECO:0000313" key="3">
    <source>
        <dbReference type="EMBL" id="KAG2220018.1"/>
    </source>
</evidence>
<proteinExistence type="predicted"/>
<organism evidence="3 4">
    <name type="scientific">Circinella minor</name>
    <dbReference type="NCBI Taxonomy" id="1195481"/>
    <lineage>
        <taxon>Eukaryota</taxon>
        <taxon>Fungi</taxon>
        <taxon>Fungi incertae sedis</taxon>
        <taxon>Mucoromycota</taxon>
        <taxon>Mucoromycotina</taxon>
        <taxon>Mucoromycetes</taxon>
        <taxon>Mucorales</taxon>
        <taxon>Lichtheimiaceae</taxon>
        <taxon>Circinella</taxon>
    </lineage>
</organism>
<dbReference type="GO" id="GO:0005783">
    <property type="term" value="C:endoplasmic reticulum"/>
    <property type="evidence" value="ECO:0007669"/>
    <property type="project" value="TreeGrafter"/>
</dbReference>